<dbReference type="Pfam" id="PF00551">
    <property type="entry name" value="Formyl_trans_N"/>
    <property type="match status" value="1"/>
</dbReference>
<keyword evidence="4" id="KW-1185">Reference proteome</keyword>
<dbReference type="InterPro" id="IPR011034">
    <property type="entry name" value="Formyl_transferase-like_C_sf"/>
</dbReference>
<dbReference type="GO" id="GO:0005829">
    <property type="term" value="C:cytosol"/>
    <property type="evidence" value="ECO:0007669"/>
    <property type="project" value="TreeGrafter"/>
</dbReference>
<dbReference type="EMBL" id="JAAABI010000002">
    <property type="protein sequence ID" value="NAY91647.1"/>
    <property type="molecule type" value="Genomic_DNA"/>
</dbReference>
<dbReference type="Gene3D" id="3.40.50.12230">
    <property type="match status" value="1"/>
</dbReference>
<comment type="caution">
    <text evidence="3">The sequence shown here is derived from an EMBL/GenBank/DDBJ whole genome shotgun (WGS) entry which is preliminary data.</text>
</comment>
<dbReference type="AlphaFoldDB" id="A0A964TB61"/>
<feature type="domain" description="Formyl transferase N-terminal" evidence="1">
    <location>
        <begin position="37"/>
        <end position="162"/>
    </location>
</feature>
<dbReference type="PANTHER" id="PTHR11138:SF5">
    <property type="entry name" value="METHIONYL-TRNA FORMYLTRANSFERASE, MITOCHONDRIAL"/>
    <property type="match status" value="1"/>
</dbReference>
<name>A0A964TB61_9FLAO</name>
<dbReference type="InterPro" id="IPR036477">
    <property type="entry name" value="Formyl_transf_N_sf"/>
</dbReference>
<sequence>MGKLKIGYFADGPWSHQAFENMQASGLVEFAFITPRYDTKDTRLKEYAQKHGIDYILTPNVNSSDYLVKVSSYNCDLFVSMSFNQIFRKNVIDIPKYKTINCHAGKLPFYRGRNILNWALINDEKEFGITVHYVDEGIDTGDIILQRTYPITEEDNYKSLLEVAYVECAKILLEAVLMFQQGPVKGVDQKTIHPVGMYCGMRGIGDELIDWNQSSREIFNFVRAICRPGPMAISYLDGNEIKINQVRTIAEAPVYKGKPGQILCKTKEGSFLVKTKDSFVELLEYEGKLRVGKMLKSKES</sequence>
<protein>
    <submittedName>
        <fullName evidence="3">Methionyl-tRNA formyltransferase</fullName>
    </submittedName>
</protein>
<dbReference type="RefSeq" id="WP_166523058.1">
    <property type="nucleotide sequence ID" value="NZ_JAAABI010000002.1"/>
</dbReference>
<accession>A0A964TB61</accession>
<organism evidence="3 4">
    <name type="scientific">Flagellimonas ochracea</name>
    <dbReference type="NCBI Taxonomy" id="2696472"/>
    <lineage>
        <taxon>Bacteria</taxon>
        <taxon>Pseudomonadati</taxon>
        <taxon>Bacteroidota</taxon>
        <taxon>Flavobacteriia</taxon>
        <taxon>Flavobacteriales</taxon>
        <taxon>Flavobacteriaceae</taxon>
        <taxon>Flagellimonas</taxon>
    </lineage>
</organism>
<evidence type="ECO:0000259" key="1">
    <source>
        <dbReference type="Pfam" id="PF00551"/>
    </source>
</evidence>
<dbReference type="Proteomes" id="UP000667650">
    <property type="component" value="Unassembled WGS sequence"/>
</dbReference>
<dbReference type="Pfam" id="PF02911">
    <property type="entry name" value="Formyl_trans_C"/>
    <property type="match status" value="1"/>
</dbReference>
<dbReference type="SUPFAM" id="SSF50486">
    <property type="entry name" value="FMT C-terminal domain-like"/>
    <property type="match status" value="1"/>
</dbReference>
<feature type="domain" description="Formyl transferase C-terminal" evidence="2">
    <location>
        <begin position="206"/>
        <end position="285"/>
    </location>
</feature>
<dbReference type="SUPFAM" id="SSF53328">
    <property type="entry name" value="Formyltransferase"/>
    <property type="match status" value="1"/>
</dbReference>
<dbReference type="PANTHER" id="PTHR11138">
    <property type="entry name" value="METHIONYL-TRNA FORMYLTRANSFERASE"/>
    <property type="match status" value="1"/>
</dbReference>
<proteinExistence type="predicted"/>
<dbReference type="GO" id="GO:0004479">
    <property type="term" value="F:methionyl-tRNA formyltransferase activity"/>
    <property type="evidence" value="ECO:0007669"/>
    <property type="project" value="TreeGrafter"/>
</dbReference>
<dbReference type="InterPro" id="IPR005793">
    <property type="entry name" value="Formyl_trans_C"/>
</dbReference>
<dbReference type="CDD" id="cd08369">
    <property type="entry name" value="FMT_core"/>
    <property type="match status" value="1"/>
</dbReference>
<gene>
    <name evidence="3" type="ORF">GTQ34_06935</name>
</gene>
<dbReference type="CDD" id="cd08702">
    <property type="entry name" value="Arna_FMT_C"/>
    <property type="match status" value="1"/>
</dbReference>
<dbReference type="InterPro" id="IPR001555">
    <property type="entry name" value="GART_AS"/>
</dbReference>
<dbReference type="InterPro" id="IPR002376">
    <property type="entry name" value="Formyl_transf_N"/>
</dbReference>
<evidence type="ECO:0000259" key="2">
    <source>
        <dbReference type="Pfam" id="PF02911"/>
    </source>
</evidence>
<evidence type="ECO:0000313" key="4">
    <source>
        <dbReference type="Proteomes" id="UP000667650"/>
    </source>
</evidence>
<evidence type="ECO:0000313" key="3">
    <source>
        <dbReference type="EMBL" id="NAY91647.1"/>
    </source>
</evidence>
<dbReference type="PROSITE" id="PS00373">
    <property type="entry name" value="GART"/>
    <property type="match status" value="1"/>
</dbReference>
<reference evidence="3" key="1">
    <citation type="submission" date="2020-01" db="EMBL/GenBank/DDBJ databases">
        <title>Muricauda ochracea sp. nov., isolated from a tidal flat of Garorim bay in Korea.</title>
        <authorList>
            <person name="Kim D."/>
            <person name="Yoo Y."/>
            <person name="Kim J.-J."/>
        </authorList>
    </citation>
    <scope>NUCLEOTIDE SEQUENCE</scope>
    <source>
        <strain evidence="3">JGD-17</strain>
    </source>
</reference>